<dbReference type="AlphaFoldDB" id="A0A834GEJ0"/>
<accession>A0A834GEJ0</accession>
<feature type="region of interest" description="Disordered" evidence="1">
    <location>
        <begin position="1"/>
        <end position="23"/>
    </location>
</feature>
<comment type="caution">
    <text evidence="2">The sequence shown here is derived from an EMBL/GenBank/DDBJ whole genome shotgun (WGS) entry which is preliminary data.</text>
</comment>
<protein>
    <submittedName>
        <fullName evidence="2">Uncharacterized protein</fullName>
    </submittedName>
</protein>
<organism evidence="2 3">
    <name type="scientific">Rhododendron simsii</name>
    <name type="common">Sims's rhododendron</name>
    <dbReference type="NCBI Taxonomy" id="118357"/>
    <lineage>
        <taxon>Eukaryota</taxon>
        <taxon>Viridiplantae</taxon>
        <taxon>Streptophyta</taxon>
        <taxon>Embryophyta</taxon>
        <taxon>Tracheophyta</taxon>
        <taxon>Spermatophyta</taxon>
        <taxon>Magnoliopsida</taxon>
        <taxon>eudicotyledons</taxon>
        <taxon>Gunneridae</taxon>
        <taxon>Pentapetalae</taxon>
        <taxon>asterids</taxon>
        <taxon>Ericales</taxon>
        <taxon>Ericaceae</taxon>
        <taxon>Ericoideae</taxon>
        <taxon>Rhodoreae</taxon>
        <taxon>Rhododendron</taxon>
    </lineage>
</organism>
<keyword evidence="3" id="KW-1185">Reference proteome</keyword>
<dbReference type="OrthoDB" id="1778657at2759"/>
<evidence type="ECO:0000256" key="1">
    <source>
        <dbReference type="SAM" id="MobiDB-lite"/>
    </source>
</evidence>
<evidence type="ECO:0000313" key="3">
    <source>
        <dbReference type="Proteomes" id="UP000626092"/>
    </source>
</evidence>
<dbReference type="EMBL" id="WJXA01000009">
    <property type="protein sequence ID" value="KAF7132142.1"/>
    <property type="molecule type" value="Genomic_DNA"/>
</dbReference>
<name>A0A834GEJ0_RHOSS</name>
<proteinExistence type="predicted"/>
<reference evidence="2" key="1">
    <citation type="submission" date="2019-11" db="EMBL/GenBank/DDBJ databases">
        <authorList>
            <person name="Liu Y."/>
            <person name="Hou J."/>
            <person name="Li T.-Q."/>
            <person name="Guan C.-H."/>
            <person name="Wu X."/>
            <person name="Wu H.-Z."/>
            <person name="Ling F."/>
            <person name="Zhang R."/>
            <person name="Shi X.-G."/>
            <person name="Ren J.-P."/>
            <person name="Chen E.-F."/>
            <person name="Sun J.-M."/>
        </authorList>
    </citation>
    <scope>NUCLEOTIDE SEQUENCE</scope>
    <source>
        <strain evidence="2">Adult_tree_wgs_1</strain>
        <tissue evidence="2">Leaves</tissue>
    </source>
</reference>
<sequence length="238" mass="26335">MDGPQEKGRSEQKEQRGEFRGAAEERRNGLAELWMDVSNESIVLYSVLSQDVLMKSLKCSSACKCHPRSEGLALGSAWLFKFNWEAMLAREEAYASRECILMAVELGMPERKACNIAAQLIIKALWSHHPITSKRSLFLAFIRHYVIIEHIKALVFGIPPKMAGKASGVRQVEPEGPMEILSGFEVMVSKIIVPGLAMNPQGFGVVWVCTDEGNNVLVSNAIIGISDPVSRMKCEANE</sequence>
<dbReference type="Proteomes" id="UP000626092">
    <property type="component" value="Unassembled WGS sequence"/>
</dbReference>
<gene>
    <name evidence="2" type="ORF">RHSIM_Rhsim09G0013100</name>
</gene>
<evidence type="ECO:0000313" key="2">
    <source>
        <dbReference type="EMBL" id="KAF7132142.1"/>
    </source>
</evidence>